<feature type="compositionally biased region" description="Pro residues" evidence="1">
    <location>
        <begin position="97"/>
        <end position="113"/>
    </location>
</feature>
<gene>
    <name evidence="2" type="ORF">NTEN_LOCUS24307</name>
</gene>
<name>A0A6H5HVU0_9HEMI</name>
<dbReference type="EMBL" id="CADCXU010035715">
    <property type="protein sequence ID" value="CAB0020760.1"/>
    <property type="molecule type" value="Genomic_DNA"/>
</dbReference>
<evidence type="ECO:0000313" key="2">
    <source>
        <dbReference type="EMBL" id="CAB0020760.1"/>
    </source>
</evidence>
<proteinExistence type="predicted"/>
<sequence>MEECRSLCLNYTEPKIPQGSDQEETNRGTMCYRNTTLTIPAMFKLALIVQERVPRQATSVLNLHPKKAITRTYLKGFATVVHGHRLKTKKKNRKQQPPLPQPSPPPQPIPPIQPSTTATTNNSTSITTSTISTNSTITTNTTLQHHH</sequence>
<feature type="compositionally biased region" description="Low complexity" evidence="1">
    <location>
        <begin position="114"/>
        <end position="147"/>
    </location>
</feature>
<evidence type="ECO:0000256" key="1">
    <source>
        <dbReference type="SAM" id="MobiDB-lite"/>
    </source>
</evidence>
<dbReference type="AlphaFoldDB" id="A0A6H5HVU0"/>
<protein>
    <submittedName>
        <fullName evidence="2">Uncharacterized protein</fullName>
    </submittedName>
</protein>
<dbReference type="Proteomes" id="UP000479000">
    <property type="component" value="Unassembled WGS sequence"/>
</dbReference>
<organism evidence="2 3">
    <name type="scientific">Nesidiocoris tenuis</name>
    <dbReference type="NCBI Taxonomy" id="355587"/>
    <lineage>
        <taxon>Eukaryota</taxon>
        <taxon>Metazoa</taxon>
        <taxon>Ecdysozoa</taxon>
        <taxon>Arthropoda</taxon>
        <taxon>Hexapoda</taxon>
        <taxon>Insecta</taxon>
        <taxon>Pterygota</taxon>
        <taxon>Neoptera</taxon>
        <taxon>Paraneoptera</taxon>
        <taxon>Hemiptera</taxon>
        <taxon>Heteroptera</taxon>
        <taxon>Panheteroptera</taxon>
        <taxon>Cimicomorpha</taxon>
        <taxon>Miridae</taxon>
        <taxon>Dicyphina</taxon>
        <taxon>Nesidiocoris</taxon>
    </lineage>
</organism>
<evidence type="ECO:0000313" key="3">
    <source>
        <dbReference type="Proteomes" id="UP000479000"/>
    </source>
</evidence>
<reference evidence="2 3" key="1">
    <citation type="submission" date="2020-02" db="EMBL/GenBank/DDBJ databases">
        <authorList>
            <person name="Ferguson B K."/>
        </authorList>
    </citation>
    <scope>NUCLEOTIDE SEQUENCE [LARGE SCALE GENOMIC DNA]</scope>
</reference>
<accession>A0A6H5HVU0</accession>
<feature type="compositionally biased region" description="Basic residues" evidence="1">
    <location>
        <begin position="83"/>
        <end position="94"/>
    </location>
</feature>
<keyword evidence="3" id="KW-1185">Reference proteome</keyword>
<feature type="region of interest" description="Disordered" evidence="1">
    <location>
        <begin position="83"/>
        <end position="147"/>
    </location>
</feature>